<dbReference type="KEGG" id="brh:RBRH_03940"/>
<keyword evidence="1" id="KW-0472">Membrane</keyword>
<evidence type="ECO:0000256" key="1">
    <source>
        <dbReference type="SAM" id="Phobius"/>
    </source>
</evidence>
<feature type="transmembrane region" description="Helical" evidence="1">
    <location>
        <begin position="27"/>
        <end position="46"/>
    </location>
</feature>
<accession>E5AS26</accession>
<dbReference type="Pfam" id="PF05650">
    <property type="entry name" value="DUF802"/>
    <property type="match status" value="1"/>
</dbReference>
<feature type="transmembrane region" description="Helical" evidence="1">
    <location>
        <begin position="126"/>
        <end position="150"/>
    </location>
</feature>
<dbReference type="EMBL" id="FR687359">
    <property type="protein sequence ID" value="CBW75408.1"/>
    <property type="molecule type" value="Genomic_DNA"/>
</dbReference>
<dbReference type="HOGENOM" id="CLU_016648_0_0_4"/>
<dbReference type="eggNOG" id="COG1196">
    <property type="taxonomic scope" value="Bacteria"/>
</dbReference>
<evidence type="ECO:0000313" key="4">
    <source>
        <dbReference type="Proteomes" id="UP000007437"/>
    </source>
</evidence>
<organism evidence="3 4">
    <name type="scientific">Mycetohabitans rhizoxinica (strain DSM 19002 / CIP 109453 / HKI 454)</name>
    <name type="common">Paraburkholderia rhizoxinica</name>
    <dbReference type="NCBI Taxonomy" id="882378"/>
    <lineage>
        <taxon>Bacteria</taxon>
        <taxon>Pseudomonadati</taxon>
        <taxon>Pseudomonadota</taxon>
        <taxon>Betaproteobacteria</taxon>
        <taxon>Burkholderiales</taxon>
        <taxon>Burkholderiaceae</taxon>
        <taxon>Mycetohabitans</taxon>
    </lineage>
</organism>
<dbReference type="Proteomes" id="UP000007437">
    <property type="component" value="Chromosome"/>
</dbReference>
<keyword evidence="1" id="KW-1133">Transmembrane helix</keyword>
<dbReference type="AlphaFoldDB" id="E5AS26"/>
<proteinExistence type="predicted"/>
<dbReference type="STRING" id="882378.RBRH_03940"/>
<feature type="domain" description="DUF802" evidence="2">
    <location>
        <begin position="342"/>
        <end position="394"/>
    </location>
</feature>
<feature type="transmembrane region" description="Helical" evidence="1">
    <location>
        <begin position="170"/>
        <end position="197"/>
    </location>
</feature>
<evidence type="ECO:0000313" key="3">
    <source>
        <dbReference type="EMBL" id="CBW75408.1"/>
    </source>
</evidence>
<name>E5AS26_MYCRK</name>
<protein>
    <recommendedName>
        <fullName evidence="2">DUF802 domain-containing protein</fullName>
    </recommendedName>
</protein>
<reference evidence="3 4" key="1">
    <citation type="journal article" date="2011" name="J. Bacteriol.">
        <title>Complete genome sequence of Burkholderia rhizoxinica, an endosymbiont of Rhizopus microsporus.</title>
        <authorList>
            <person name="Lackner G."/>
            <person name="Moebius N."/>
            <person name="Partida-Martinez L."/>
            <person name="Hertweck C."/>
        </authorList>
    </citation>
    <scope>NUCLEOTIDE SEQUENCE [LARGE SCALE GENOMIC DNA]</scope>
    <source>
        <strain evidence="4">DSM 19002 / CIP 109453 / HKI 454</strain>
    </source>
</reference>
<dbReference type="SUPFAM" id="SSF58113">
    <property type="entry name" value="Apolipoprotein A-I"/>
    <property type="match status" value="1"/>
</dbReference>
<gene>
    <name evidence="3" type="ordered locus">RBRH_03940</name>
</gene>
<evidence type="ECO:0000259" key="2">
    <source>
        <dbReference type="Pfam" id="PF05650"/>
    </source>
</evidence>
<dbReference type="InterPro" id="IPR008520">
    <property type="entry name" value="DUF802"/>
</dbReference>
<sequence length="719" mass="76523">MSDFNRCRDCSRPTVPANPPAMTRFRFNIVVFLAGLAVVGWIGAGYLGSNPLASAVTLLIGGGYLAGALELRRYQQATVTLTRAVAGLSAPPPALEPWLAQLHPGLRGAVRLRLDGQRVALPGPVLTPYLVGLLVLLGMLGTLLGMVTTLRGTGAALQSATDLDAVRASLAAPVSALGFAFGTSIAGVAASAMLGLLSALCRRERTEAAQQLDTAIATTLRAHSSAHQRETSFQLLQRQADAMPALVDRLQTMITHIEQQTRTLNEQQLAGQQAFLEKVEDAHAHLTSCVAQSLKECVADSARAAGTALQPVVQATMAGLARDTASLHDTIAGAVQQQLHALSTSLDATTRNVAAVWNEALADHRQSNDALLEHLRVSADRFAEAAEQRAATLLQTLSARLEANVATLAQTCQHTLTRQEQAAEQRAADHQHALEAAVAALAQRSMASLDAMEQSQAQLRTELQSQDEHRLATWTTALTSMATTLRQQWDETSMRAAAQQQQICDTLAHTAQQISAQATEQATETMAQIGKLVQVASQAPLAAAQVIAELRQQLSESLERDTAVLQERGRVLETLATLLDAVNHASNEQRSAINALVATSASLLERVGNRFTDEVQAGTRQLEAAATQLTSGAVEVASLGEAFGVAVQSFGASNDTLVAHLQRIEAALDKSLARSDEQLAYYVAQAREVIDLSMMSQKQIIEELQQLATQQGRAGAEAP</sequence>
<keyword evidence="1" id="KW-0812">Transmembrane</keyword>